<dbReference type="Gene3D" id="3.80.10.10">
    <property type="entry name" value="Ribonuclease Inhibitor"/>
    <property type="match status" value="1"/>
</dbReference>
<dbReference type="InterPro" id="IPR055414">
    <property type="entry name" value="LRR_R13L4/SHOC2-like"/>
</dbReference>
<keyword evidence="6" id="KW-0067">ATP-binding</keyword>
<dbReference type="Gene3D" id="1.10.8.430">
    <property type="entry name" value="Helical domain of apoptotic protease-activating factors"/>
    <property type="match status" value="1"/>
</dbReference>
<name>A0A8N4ERG4_ELAGV</name>
<keyword evidence="4" id="KW-0547">Nucleotide-binding</keyword>
<dbReference type="Gene3D" id="1.10.10.10">
    <property type="entry name" value="Winged helix-like DNA-binding domain superfamily/Winged helix DNA-binding domain"/>
    <property type="match status" value="1"/>
</dbReference>
<keyword evidence="7" id="KW-0175">Coiled coil</keyword>
<dbReference type="InterPro" id="IPR002182">
    <property type="entry name" value="NB-ARC"/>
</dbReference>
<dbReference type="InterPro" id="IPR003591">
    <property type="entry name" value="Leu-rich_rpt_typical-subtyp"/>
</dbReference>
<dbReference type="Gene3D" id="3.40.50.300">
    <property type="entry name" value="P-loop containing nucleotide triphosphate hydrolases"/>
    <property type="match status" value="1"/>
</dbReference>
<comment type="similarity">
    <text evidence="1">Belongs to the disease resistance NB-LRR family.</text>
</comment>
<feature type="region of interest" description="Disordered" evidence="8">
    <location>
        <begin position="199"/>
        <end position="223"/>
    </location>
</feature>
<keyword evidence="5" id="KW-0611">Plant defense</keyword>
<evidence type="ECO:0000256" key="2">
    <source>
        <dbReference type="ARBA" id="ARBA00022614"/>
    </source>
</evidence>
<keyword evidence="13" id="KW-1185">Reference proteome</keyword>
<evidence type="ECO:0000259" key="9">
    <source>
        <dbReference type="Pfam" id="PF00931"/>
    </source>
</evidence>
<dbReference type="InterPro" id="IPR041118">
    <property type="entry name" value="Rx_N"/>
</dbReference>
<dbReference type="InterPro" id="IPR042197">
    <property type="entry name" value="Apaf_helical"/>
</dbReference>
<dbReference type="Pfam" id="PF23559">
    <property type="entry name" value="WHD_DRP"/>
    <property type="match status" value="1"/>
</dbReference>
<organism evidence="13 14">
    <name type="scientific">Elaeis guineensis var. tenera</name>
    <name type="common">Oil palm</name>
    <dbReference type="NCBI Taxonomy" id="51953"/>
    <lineage>
        <taxon>Eukaryota</taxon>
        <taxon>Viridiplantae</taxon>
        <taxon>Streptophyta</taxon>
        <taxon>Embryophyta</taxon>
        <taxon>Tracheophyta</taxon>
        <taxon>Spermatophyta</taxon>
        <taxon>Magnoliopsida</taxon>
        <taxon>Liliopsida</taxon>
        <taxon>Arecaceae</taxon>
        <taxon>Arecoideae</taxon>
        <taxon>Cocoseae</taxon>
        <taxon>Elaeidinae</taxon>
        <taxon>Elaeis</taxon>
    </lineage>
</organism>
<dbReference type="InterPro" id="IPR032675">
    <property type="entry name" value="LRR_dom_sf"/>
</dbReference>
<evidence type="ECO:0000256" key="6">
    <source>
        <dbReference type="ARBA" id="ARBA00022840"/>
    </source>
</evidence>
<evidence type="ECO:0000256" key="1">
    <source>
        <dbReference type="ARBA" id="ARBA00008894"/>
    </source>
</evidence>
<dbReference type="PANTHER" id="PTHR36766">
    <property type="entry name" value="PLANT BROAD-SPECTRUM MILDEW RESISTANCE PROTEIN RPW8"/>
    <property type="match status" value="1"/>
</dbReference>
<dbReference type="GO" id="GO:0005524">
    <property type="term" value="F:ATP binding"/>
    <property type="evidence" value="ECO:0007669"/>
    <property type="project" value="UniProtKB-KW"/>
</dbReference>
<keyword evidence="3" id="KW-0677">Repeat</keyword>
<dbReference type="SUPFAM" id="SSF52058">
    <property type="entry name" value="L domain-like"/>
    <property type="match status" value="1"/>
</dbReference>
<keyword evidence="2" id="KW-0433">Leucine-rich repeat</keyword>
<dbReference type="PRINTS" id="PR00364">
    <property type="entry name" value="DISEASERSIST"/>
</dbReference>
<dbReference type="GO" id="GO:0009626">
    <property type="term" value="P:plant-type hypersensitive response"/>
    <property type="evidence" value="ECO:0007669"/>
    <property type="project" value="UniProtKB-ARBA"/>
</dbReference>
<dbReference type="RefSeq" id="XP_029116272.1">
    <property type="nucleotide sequence ID" value="XM_029260439.1"/>
</dbReference>
<evidence type="ECO:0000256" key="3">
    <source>
        <dbReference type="ARBA" id="ARBA00022737"/>
    </source>
</evidence>
<dbReference type="FunFam" id="3.40.50.300:FF:001091">
    <property type="entry name" value="Probable disease resistance protein At1g61300"/>
    <property type="match status" value="1"/>
</dbReference>
<dbReference type="InterPro" id="IPR058922">
    <property type="entry name" value="WHD_DRP"/>
</dbReference>
<dbReference type="Pfam" id="PF18052">
    <property type="entry name" value="Rx_N"/>
    <property type="match status" value="1"/>
</dbReference>
<feature type="coiled-coil region" evidence="7">
    <location>
        <begin position="170"/>
        <end position="197"/>
    </location>
</feature>
<dbReference type="SMART" id="SM00369">
    <property type="entry name" value="LRR_TYP"/>
    <property type="match status" value="4"/>
</dbReference>
<reference evidence="14" key="1">
    <citation type="submission" date="2025-08" db="UniProtKB">
        <authorList>
            <consortium name="RefSeq"/>
        </authorList>
    </citation>
    <scope>IDENTIFICATION</scope>
</reference>
<evidence type="ECO:0000256" key="7">
    <source>
        <dbReference type="SAM" id="Coils"/>
    </source>
</evidence>
<sequence length="980" mass="109605">MVGDYSGAVAAAAVLSDGKGPGAEMMGEEGWQSGKIIVQEGDVVYSRGLRSKAPRWPGRFGEGRGGHALGCEGRDQTAPKKKFRTINDVLADAESKKIQSKAIDNWLKKLKDIMYDADDILEDCRIEAEKSKAAVSSGRQPCSSCRSLWTSVCGHRRLFSFSCFGKTVFAHQIGRRIQDLNSNLEDILAEKSKFDLQLSSAGRRDDHRSTSRVSRKTSPISEPDIVGSNIEKDTDKLVELLLTEGTREKILVYAIVGIGGIGKTTLARRIFNDARIAANFPMKLWVCVSKDFDENSLLKDIITQGGGNPGGASSRALLETEVQNTVTSKKFLLVLDDMWDPKVWNDLLRNPLQSGASGSRVLVTTRKENVASQMKAVAPHHKVELLSADDGWALLRKKVVLSEEEREIEDLKDIGKEIVDKCGCLPLAIKTIGGVLSTKSRNKKDWEIVLKTLSYNVWSSGTDFPEEVQPALYLSYEDLPSYLKQCFLYCSLFPEDHIFGPQELIHCWISEGFIHEEGDLTLEELGEDYYRELVQRSFFQPCGFVDDPSCTVHDLLWSLARFLAGDENLLAKDGVERVLNSSSPVKPRRLWGSVIEKRQAFSDALEGYNSLRTLLLSMRGSPVEENDVNNLITKKPRLRVLDFSGSRLTKLPGSLGNLIHLRCLNLSSSGISELPESIGNLVNLQFLILLGCLDLRSLPKSIGKLRNLRLLDLGATQLEGIPIEIANLHRLNKLIGFVVRNNNNNSGWCTLEELRSLKGLKMFEIYKLERALNEGHVGGLNALRDMLQLEELRLSCAPPRIDDALVYEEEIKKIEVVFEVTLCPPSPSRLESLSIFGFFGLHYPSWMASSSTDSLRRLELFSCDKCPRLPPLGKLPNLDYLRIWSADAVKKIGTEFLGLEPHYCSRDQGGRIQISFPKLTTLIVQYLDSCEEWEWEVKDDDRLIALPNLKELTLDYCLKLRSLPSGLCSPCHYPSKAEHR</sequence>
<evidence type="ECO:0000256" key="5">
    <source>
        <dbReference type="ARBA" id="ARBA00022821"/>
    </source>
</evidence>
<gene>
    <name evidence="14" type="primary">LOC105060127</name>
</gene>
<evidence type="ECO:0000313" key="14">
    <source>
        <dbReference type="RefSeq" id="XP_029116272.1"/>
    </source>
</evidence>
<dbReference type="Pfam" id="PF00931">
    <property type="entry name" value="NB-ARC"/>
    <property type="match status" value="1"/>
</dbReference>
<dbReference type="Gene3D" id="1.20.5.4130">
    <property type="match status" value="1"/>
</dbReference>
<feature type="domain" description="Disease resistance N-terminal" evidence="10">
    <location>
        <begin position="80"/>
        <end position="139"/>
    </location>
</feature>
<dbReference type="AlphaFoldDB" id="A0A8N4ERG4"/>
<dbReference type="SUPFAM" id="SSF52540">
    <property type="entry name" value="P-loop containing nucleoside triphosphate hydrolases"/>
    <property type="match status" value="1"/>
</dbReference>
<feature type="domain" description="Disease resistance protein winged helix" evidence="11">
    <location>
        <begin position="492"/>
        <end position="560"/>
    </location>
</feature>
<evidence type="ECO:0000313" key="13">
    <source>
        <dbReference type="Proteomes" id="UP000504607"/>
    </source>
</evidence>
<dbReference type="GO" id="GO:0002758">
    <property type="term" value="P:innate immune response-activating signaling pathway"/>
    <property type="evidence" value="ECO:0007669"/>
    <property type="project" value="UniProtKB-ARBA"/>
</dbReference>
<evidence type="ECO:0000259" key="10">
    <source>
        <dbReference type="Pfam" id="PF18052"/>
    </source>
</evidence>
<evidence type="ECO:0000256" key="8">
    <source>
        <dbReference type="SAM" id="MobiDB-lite"/>
    </source>
</evidence>
<evidence type="ECO:0000259" key="12">
    <source>
        <dbReference type="Pfam" id="PF23598"/>
    </source>
</evidence>
<accession>A0A8N4ERG4</accession>
<proteinExistence type="inferred from homology"/>
<dbReference type="GO" id="GO:0043531">
    <property type="term" value="F:ADP binding"/>
    <property type="evidence" value="ECO:0007669"/>
    <property type="project" value="InterPro"/>
</dbReference>
<feature type="domain" description="Disease resistance R13L4/SHOC-2-like LRR" evidence="12">
    <location>
        <begin position="636"/>
        <end position="930"/>
    </location>
</feature>
<evidence type="ECO:0000259" key="11">
    <source>
        <dbReference type="Pfam" id="PF23559"/>
    </source>
</evidence>
<dbReference type="FunFam" id="1.10.10.10:FF:000322">
    <property type="entry name" value="Probable disease resistance protein At1g63360"/>
    <property type="match status" value="1"/>
</dbReference>
<dbReference type="GO" id="GO:0042742">
    <property type="term" value="P:defense response to bacterium"/>
    <property type="evidence" value="ECO:0007669"/>
    <property type="project" value="UniProtKB-ARBA"/>
</dbReference>
<dbReference type="Pfam" id="PF23598">
    <property type="entry name" value="LRR_14"/>
    <property type="match status" value="1"/>
</dbReference>
<dbReference type="Proteomes" id="UP000504607">
    <property type="component" value="Unplaced"/>
</dbReference>
<evidence type="ECO:0000256" key="4">
    <source>
        <dbReference type="ARBA" id="ARBA00022741"/>
    </source>
</evidence>
<dbReference type="PANTHER" id="PTHR36766:SF70">
    <property type="entry name" value="DISEASE RESISTANCE PROTEIN RGA4"/>
    <property type="match status" value="1"/>
</dbReference>
<dbReference type="InterPro" id="IPR027417">
    <property type="entry name" value="P-loop_NTPase"/>
</dbReference>
<dbReference type="OrthoDB" id="775271at2759"/>
<feature type="domain" description="NB-ARC" evidence="9">
    <location>
        <begin position="231"/>
        <end position="401"/>
    </location>
</feature>
<protein>
    <submittedName>
        <fullName evidence="14">Disease resistance protein RGA3</fullName>
    </submittedName>
</protein>
<dbReference type="InterPro" id="IPR036388">
    <property type="entry name" value="WH-like_DNA-bd_sf"/>
</dbReference>